<comment type="caution">
    <text evidence="4">The sequence shown here is derived from an EMBL/GenBank/DDBJ whole genome shotgun (WGS) entry which is preliminary data.</text>
</comment>
<accession>A0A921JY78</accession>
<comment type="similarity">
    <text evidence="1 2">Belongs to the calycin superfamily. Lipocalin family.</text>
</comment>
<evidence type="ECO:0000313" key="4">
    <source>
        <dbReference type="EMBL" id="HJE89571.1"/>
    </source>
</evidence>
<dbReference type="PANTHER" id="PTHR10612:SF34">
    <property type="entry name" value="APOLIPOPROTEIN D"/>
    <property type="match status" value="1"/>
</dbReference>
<dbReference type="InterPro" id="IPR012674">
    <property type="entry name" value="Calycin"/>
</dbReference>
<protein>
    <submittedName>
        <fullName evidence="4">Lipocalin family protein</fullName>
    </submittedName>
</protein>
<organism evidence="4 5">
    <name type="scientific">Dietzia timorensis</name>
    <dbReference type="NCBI Taxonomy" id="499555"/>
    <lineage>
        <taxon>Bacteria</taxon>
        <taxon>Bacillati</taxon>
        <taxon>Actinomycetota</taxon>
        <taxon>Actinomycetes</taxon>
        <taxon>Mycobacteriales</taxon>
        <taxon>Dietziaceae</taxon>
        <taxon>Dietzia</taxon>
    </lineage>
</organism>
<evidence type="ECO:0000259" key="3">
    <source>
        <dbReference type="Pfam" id="PF08212"/>
    </source>
</evidence>
<dbReference type="Proteomes" id="UP000776650">
    <property type="component" value="Unassembled WGS sequence"/>
</dbReference>
<feature type="signal peptide" evidence="2">
    <location>
        <begin position="1"/>
        <end position="32"/>
    </location>
</feature>
<keyword evidence="2" id="KW-0732">Signal</keyword>
<dbReference type="InterPro" id="IPR047202">
    <property type="entry name" value="Lipocalin_Blc-like_dom"/>
</dbReference>
<evidence type="ECO:0000256" key="2">
    <source>
        <dbReference type="PIRNR" id="PIRNR036893"/>
    </source>
</evidence>
<dbReference type="InterPro" id="IPR022271">
    <property type="entry name" value="Lipocalin_ApoD"/>
</dbReference>
<evidence type="ECO:0000256" key="1">
    <source>
        <dbReference type="ARBA" id="ARBA00006889"/>
    </source>
</evidence>
<reference evidence="4" key="2">
    <citation type="submission" date="2021-09" db="EMBL/GenBank/DDBJ databases">
        <authorList>
            <person name="Gilroy R."/>
        </authorList>
    </citation>
    <scope>NUCLEOTIDE SEQUENCE</scope>
    <source>
        <strain evidence="4">ChiGjej1B1-18357</strain>
    </source>
</reference>
<dbReference type="PIRSF" id="PIRSF036893">
    <property type="entry name" value="Lipocalin_ApoD"/>
    <property type="match status" value="1"/>
</dbReference>
<dbReference type="AlphaFoldDB" id="A0A921JY78"/>
<proteinExistence type="inferred from homology"/>
<dbReference type="EMBL" id="DYXM01000022">
    <property type="protein sequence ID" value="HJE89571.1"/>
    <property type="molecule type" value="Genomic_DNA"/>
</dbReference>
<dbReference type="PANTHER" id="PTHR10612">
    <property type="entry name" value="APOLIPOPROTEIN D"/>
    <property type="match status" value="1"/>
</dbReference>
<reference evidence="4" key="1">
    <citation type="journal article" date="2021" name="PeerJ">
        <title>Extensive microbial diversity within the chicken gut microbiome revealed by metagenomics and culture.</title>
        <authorList>
            <person name="Gilroy R."/>
            <person name="Ravi A."/>
            <person name="Getino M."/>
            <person name="Pursley I."/>
            <person name="Horton D.L."/>
            <person name="Alikhan N.F."/>
            <person name="Baker D."/>
            <person name="Gharbi K."/>
            <person name="Hall N."/>
            <person name="Watson M."/>
            <person name="Adriaenssens E.M."/>
            <person name="Foster-Nyarko E."/>
            <person name="Jarju S."/>
            <person name="Secka A."/>
            <person name="Antonio M."/>
            <person name="Oren A."/>
            <person name="Chaudhuri R.R."/>
            <person name="La Ragione R."/>
            <person name="Hildebrand F."/>
            <person name="Pallen M.J."/>
        </authorList>
    </citation>
    <scope>NUCLEOTIDE SEQUENCE</scope>
    <source>
        <strain evidence="4">ChiGjej1B1-18357</strain>
    </source>
</reference>
<sequence>MSTPSMSRTCAALAVSLALASVAVVAPATASAQSGDPTDGGRIASGSSGLRYPPAVQLGSIGGPELTSVGEIDLDRYAGEWFQVAAIPQPFTLQCASDTKARYGVLSPTSVSVENSCRTAWGAESGISGKAEVVDPSDPASLHVAFDGVPFQGDDSTANYRVTYLADDYSLAIVGDPARTSGFVLSRTPDLSADAWDLVERTVSDRGWWPCAFITTPQAGGRGDAVPLCPSAS</sequence>
<dbReference type="GO" id="GO:0006950">
    <property type="term" value="P:response to stress"/>
    <property type="evidence" value="ECO:0007669"/>
    <property type="project" value="UniProtKB-ARBA"/>
</dbReference>
<feature type="chain" id="PRO_5038205396" evidence="2">
    <location>
        <begin position="33"/>
        <end position="233"/>
    </location>
</feature>
<dbReference type="CDD" id="cd19438">
    <property type="entry name" value="lipocalin_Blc-like"/>
    <property type="match status" value="1"/>
</dbReference>
<feature type="domain" description="Lipocalin/cytosolic fatty-acid binding" evidence="3">
    <location>
        <begin position="72"/>
        <end position="218"/>
    </location>
</feature>
<dbReference type="Gene3D" id="2.40.128.20">
    <property type="match status" value="1"/>
</dbReference>
<dbReference type="SUPFAM" id="SSF50814">
    <property type="entry name" value="Lipocalins"/>
    <property type="match status" value="1"/>
</dbReference>
<dbReference type="RefSeq" id="WP_303910346.1">
    <property type="nucleotide sequence ID" value="NZ_DYXM01000022.1"/>
</dbReference>
<name>A0A921JY78_9ACTN</name>
<dbReference type="Pfam" id="PF08212">
    <property type="entry name" value="Lipocalin_2"/>
    <property type="match status" value="1"/>
</dbReference>
<gene>
    <name evidence="4" type="ORF">K8V11_01000</name>
</gene>
<dbReference type="InterPro" id="IPR000566">
    <property type="entry name" value="Lipocln_cytosolic_FA-bd_dom"/>
</dbReference>
<evidence type="ECO:0000313" key="5">
    <source>
        <dbReference type="Proteomes" id="UP000776650"/>
    </source>
</evidence>